<organism evidence="1 2">
    <name type="scientific">Rhizophagus irregularis</name>
    <dbReference type="NCBI Taxonomy" id="588596"/>
    <lineage>
        <taxon>Eukaryota</taxon>
        <taxon>Fungi</taxon>
        <taxon>Fungi incertae sedis</taxon>
        <taxon>Mucoromycota</taxon>
        <taxon>Glomeromycotina</taxon>
        <taxon>Glomeromycetes</taxon>
        <taxon>Glomerales</taxon>
        <taxon>Glomeraceae</taxon>
        <taxon>Rhizophagus</taxon>
    </lineage>
</organism>
<proteinExistence type="predicted"/>
<sequence>MKGKRNKKSYYYFTSILTSFSLSTLSLEYHSSIPLNKIRNSTNKKDEVLIYRHTYYEECFQRLHLEEIQIKSDIKKEMNKDSCKFEETNSYKSKVKTDFELQKESWKRAFVPTVPKPFKFHTESRANNSCNKENSPKSPFIPLALSVQQFLENPTRFDAKMGPNTTIESSSNLGACDMDRNHDWINDGKQHYDDSDLADANNFLQQATGDERDEGNENRCVDIANYDSLNGE</sequence>
<evidence type="ECO:0000313" key="2">
    <source>
        <dbReference type="Proteomes" id="UP000232688"/>
    </source>
</evidence>
<reference evidence="1 2" key="2">
    <citation type="submission" date="2017-10" db="EMBL/GenBank/DDBJ databases">
        <title>Genome analyses suggest a sexual origin of heterokaryosis in a supposedly ancient asexual fungus.</title>
        <authorList>
            <person name="Corradi N."/>
            <person name="Sedzielewska K."/>
            <person name="Noel J."/>
            <person name="Charron P."/>
            <person name="Farinelli L."/>
            <person name="Marton T."/>
            <person name="Kruger M."/>
            <person name="Pelin A."/>
            <person name="Brachmann A."/>
            <person name="Corradi N."/>
        </authorList>
    </citation>
    <scope>NUCLEOTIDE SEQUENCE [LARGE SCALE GENOMIC DNA]</scope>
    <source>
        <strain evidence="1 2">A1</strain>
    </source>
</reference>
<protein>
    <submittedName>
        <fullName evidence="1">Uncharacterized protein</fullName>
    </submittedName>
</protein>
<gene>
    <name evidence="1" type="ORF">RhiirA1_540352</name>
</gene>
<dbReference type="VEuPathDB" id="FungiDB:RhiirFUN_022188"/>
<dbReference type="VEuPathDB" id="FungiDB:FUN_016864"/>
<dbReference type="Proteomes" id="UP000232688">
    <property type="component" value="Unassembled WGS sequence"/>
</dbReference>
<dbReference type="VEuPathDB" id="FungiDB:RhiirA1_540352"/>
<reference evidence="1 2" key="1">
    <citation type="submission" date="2017-10" db="EMBL/GenBank/DDBJ databases">
        <title>Extensive intraspecific genome diversity in a model arbuscular mycorrhizal fungus.</title>
        <authorList>
            <person name="Chen E.C.H."/>
            <person name="Morin E."/>
            <person name="Baudet D."/>
            <person name="Noel J."/>
            <person name="Ndikumana S."/>
            <person name="Charron P."/>
            <person name="St-Onge C."/>
            <person name="Giorgi J."/>
            <person name="Grigoriev I.V."/>
            <person name="Roux C."/>
            <person name="Martin F.M."/>
            <person name="Corradi N."/>
        </authorList>
    </citation>
    <scope>NUCLEOTIDE SEQUENCE [LARGE SCALE GENOMIC DNA]</scope>
    <source>
        <strain evidence="1 2">A1</strain>
    </source>
</reference>
<comment type="caution">
    <text evidence="1">The sequence shown here is derived from an EMBL/GenBank/DDBJ whole genome shotgun (WGS) entry which is preliminary data.</text>
</comment>
<accession>A0A2N0R8L4</accession>
<evidence type="ECO:0000313" key="1">
    <source>
        <dbReference type="EMBL" id="PKC59657.1"/>
    </source>
</evidence>
<name>A0A2N0R8L4_9GLOM</name>
<dbReference type="EMBL" id="LLXH01001286">
    <property type="protein sequence ID" value="PKC59657.1"/>
    <property type="molecule type" value="Genomic_DNA"/>
</dbReference>
<dbReference type="AlphaFoldDB" id="A0A2N0R8L4"/>